<organism evidence="1 2">
    <name type="scientific">Araneus ventricosus</name>
    <name type="common">Orbweaver spider</name>
    <name type="synonym">Epeira ventricosa</name>
    <dbReference type="NCBI Taxonomy" id="182803"/>
    <lineage>
        <taxon>Eukaryota</taxon>
        <taxon>Metazoa</taxon>
        <taxon>Ecdysozoa</taxon>
        <taxon>Arthropoda</taxon>
        <taxon>Chelicerata</taxon>
        <taxon>Arachnida</taxon>
        <taxon>Araneae</taxon>
        <taxon>Araneomorphae</taxon>
        <taxon>Entelegynae</taxon>
        <taxon>Araneoidea</taxon>
        <taxon>Araneidae</taxon>
        <taxon>Araneus</taxon>
    </lineage>
</organism>
<accession>A0A4Y2UWL3</accession>
<gene>
    <name evidence="1" type="ORF">AVEN_250784_1</name>
</gene>
<evidence type="ECO:0000313" key="2">
    <source>
        <dbReference type="Proteomes" id="UP000499080"/>
    </source>
</evidence>
<proteinExistence type="predicted"/>
<comment type="caution">
    <text evidence="1">The sequence shown here is derived from an EMBL/GenBank/DDBJ whole genome shotgun (WGS) entry which is preliminary data.</text>
</comment>
<dbReference type="AlphaFoldDB" id="A0A4Y2UWL3"/>
<keyword evidence="2" id="KW-1185">Reference proteome</keyword>
<protein>
    <submittedName>
        <fullName evidence="1">Uncharacterized protein</fullName>
    </submittedName>
</protein>
<dbReference type="EMBL" id="BGPR01041175">
    <property type="protein sequence ID" value="GBO17415.1"/>
    <property type="molecule type" value="Genomic_DNA"/>
</dbReference>
<sequence>MYLVQSHPRVQNPMAASTSDWLPQQKTQGHLLCWGWLTPPFLVLILEPVSQNQVAQFCEKLPALAKYKWQAILLLVHIGQNFAKKKHETHQIFSSPPCTLMTTHSNNLSNHDELFQ</sequence>
<reference evidence="1 2" key="1">
    <citation type="journal article" date="2019" name="Sci. Rep.">
        <title>Orb-weaving spider Araneus ventricosus genome elucidates the spidroin gene catalogue.</title>
        <authorList>
            <person name="Kono N."/>
            <person name="Nakamura H."/>
            <person name="Ohtoshi R."/>
            <person name="Moran D.A.P."/>
            <person name="Shinohara A."/>
            <person name="Yoshida Y."/>
            <person name="Fujiwara M."/>
            <person name="Mori M."/>
            <person name="Tomita M."/>
            <person name="Arakawa K."/>
        </authorList>
    </citation>
    <scope>NUCLEOTIDE SEQUENCE [LARGE SCALE GENOMIC DNA]</scope>
</reference>
<evidence type="ECO:0000313" key="1">
    <source>
        <dbReference type="EMBL" id="GBO17415.1"/>
    </source>
</evidence>
<dbReference type="Proteomes" id="UP000499080">
    <property type="component" value="Unassembled WGS sequence"/>
</dbReference>
<name>A0A4Y2UWL3_ARAVE</name>